<evidence type="ECO:0000313" key="3">
    <source>
        <dbReference type="Proteomes" id="UP000009319"/>
    </source>
</evidence>
<dbReference type="eggNOG" id="COG2141">
    <property type="taxonomic scope" value="Bacteria"/>
</dbReference>
<dbReference type="GO" id="GO:0016705">
    <property type="term" value="F:oxidoreductase activity, acting on paired donors, with incorporation or reduction of molecular oxygen"/>
    <property type="evidence" value="ECO:0007669"/>
    <property type="project" value="InterPro"/>
</dbReference>
<comment type="caution">
    <text evidence="2">The sequence shown here is derived from an EMBL/GenBank/DDBJ whole genome shotgun (WGS) entry which is preliminary data.</text>
</comment>
<feature type="region of interest" description="Disordered" evidence="1">
    <location>
        <begin position="58"/>
        <end position="79"/>
    </location>
</feature>
<protein>
    <submittedName>
        <fullName evidence="2">Uncharacterized protein</fullName>
    </submittedName>
</protein>
<accession>K0Q5N6</accession>
<name>K0Q5N6_9HYPH</name>
<dbReference type="RefSeq" id="WP_007537941.1">
    <property type="nucleotide sequence ID" value="NZ_HF536773.1"/>
</dbReference>
<organism evidence="2 3">
    <name type="scientific">Rhizobium mesoamericanum STM3625</name>
    <dbReference type="NCBI Taxonomy" id="1211777"/>
    <lineage>
        <taxon>Bacteria</taxon>
        <taxon>Pseudomonadati</taxon>
        <taxon>Pseudomonadota</taxon>
        <taxon>Alphaproteobacteria</taxon>
        <taxon>Hyphomicrobiales</taxon>
        <taxon>Rhizobiaceae</taxon>
        <taxon>Rhizobium/Agrobacterium group</taxon>
        <taxon>Rhizobium</taxon>
    </lineage>
</organism>
<evidence type="ECO:0000313" key="2">
    <source>
        <dbReference type="EMBL" id="CCM78719.1"/>
    </source>
</evidence>
<dbReference type="Gene3D" id="3.20.20.30">
    <property type="entry name" value="Luciferase-like domain"/>
    <property type="match status" value="1"/>
</dbReference>
<dbReference type="STRING" id="1211777.BN77_p11409"/>
<dbReference type="Proteomes" id="UP000009319">
    <property type="component" value="Unassembled WGS sequence"/>
</dbReference>
<gene>
    <name evidence="2" type="ORF">BN77_p11409</name>
</gene>
<sequence length="79" mass="8989">MQIYAFDMNCLSHINHGMWTHPRDTSLHFTDLDLDYWVDFACTASGESAAGLFPGRHRRRRSYGGRSKQSVADGRVARS</sequence>
<dbReference type="EMBL" id="CANI01000039">
    <property type="protein sequence ID" value="CCM78719.1"/>
    <property type="molecule type" value="Genomic_DNA"/>
</dbReference>
<dbReference type="HOGENOM" id="CLU_2603593_0_0_5"/>
<evidence type="ECO:0000256" key="1">
    <source>
        <dbReference type="SAM" id="MobiDB-lite"/>
    </source>
</evidence>
<dbReference type="InterPro" id="IPR036661">
    <property type="entry name" value="Luciferase-like_sf"/>
</dbReference>
<reference evidence="2 3" key="1">
    <citation type="journal article" date="2013" name="Genome Announc.">
        <title>Draft Genome Sequence of Rhizobium mesoamericanum STM3625, a Nitrogen-Fixing Symbiont of Mimosa pudica Isolated in French Guiana (South America).</title>
        <authorList>
            <person name="Moulin L."/>
            <person name="Mornico D."/>
            <person name="Melkonian R."/>
            <person name="Klonowska A."/>
        </authorList>
    </citation>
    <scope>NUCLEOTIDE SEQUENCE [LARGE SCALE GENOMIC DNA]</scope>
    <source>
        <strain evidence="2 3">STM3625</strain>
    </source>
</reference>
<dbReference type="AlphaFoldDB" id="K0Q5N6"/>
<proteinExistence type="predicted"/>
<keyword evidence="3" id="KW-1185">Reference proteome</keyword>